<dbReference type="SMART" id="SM00273">
    <property type="entry name" value="ENTH"/>
    <property type="match status" value="1"/>
</dbReference>
<evidence type="ECO:0000259" key="7">
    <source>
        <dbReference type="PROSITE" id="PS50942"/>
    </source>
</evidence>
<evidence type="ECO:0000256" key="3">
    <source>
        <dbReference type="ARBA" id="ARBA00010130"/>
    </source>
</evidence>
<evidence type="ECO:0000256" key="4">
    <source>
        <dbReference type="ARBA" id="ARBA00023034"/>
    </source>
</evidence>
<feature type="region of interest" description="Disordered" evidence="6">
    <location>
        <begin position="183"/>
        <end position="348"/>
    </location>
</feature>
<feature type="region of interest" description="Disordered" evidence="6">
    <location>
        <begin position="360"/>
        <end position="399"/>
    </location>
</feature>
<feature type="compositionally biased region" description="Basic and acidic residues" evidence="6">
    <location>
        <begin position="256"/>
        <end position="268"/>
    </location>
</feature>
<dbReference type="InterPro" id="IPR008942">
    <property type="entry name" value="ENTH_VHS"/>
</dbReference>
<dbReference type="GO" id="GO:0005768">
    <property type="term" value="C:endosome"/>
    <property type="evidence" value="ECO:0007669"/>
    <property type="project" value="TreeGrafter"/>
</dbReference>
<feature type="compositionally biased region" description="Basic and acidic residues" evidence="6">
    <location>
        <begin position="217"/>
        <end position="248"/>
    </location>
</feature>
<dbReference type="AlphaFoldDB" id="A0A2P2MFQ1"/>
<dbReference type="EMBL" id="GGEC01048601">
    <property type="protein sequence ID" value="MBX29085.1"/>
    <property type="molecule type" value="Transcribed_RNA"/>
</dbReference>
<dbReference type="Gene3D" id="1.25.40.90">
    <property type="match status" value="1"/>
</dbReference>
<feature type="compositionally biased region" description="Basic and acidic residues" evidence="6">
    <location>
        <begin position="290"/>
        <end position="299"/>
    </location>
</feature>
<keyword evidence="4" id="KW-0333">Golgi apparatus</keyword>
<comment type="similarity">
    <text evidence="3">Belongs to the epsin family.</text>
</comment>
<dbReference type="FunFam" id="1.25.40.90:FF:000006">
    <property type="entry name" value="Clathrin interactor 1"/>
    <property type="match status" value="1"/>
</dbReference>
<evidence type="ECO:0000256" key="6">
    <source>
        <dbReference type="SAM" id="MobiDB-lite"/>
    </source>
</evidence>
<dbReference type="SUPFAM" id="SSF48464">
    <property type="entry name" value="ENTH/VHS domain"/>
    <property type="match status" value="1"/>
</dbReference>
<accession>A0A2P2MFQ1</accession>
<dbReference type="GO" id="GO:0030276">
    <property type="term" value="F:clathrin binding"/>
    <property type="evidence" value="ECO:0007669"/>
    <property type="project" value="TreeGrafter"/>
</dbReference>
<keyword evidence="5" id="KW-0968">Cytoplasmic vesicle</keyword>
<dbReference type="GO" id="GO:0005794">
    <property type="term" value="C:Golgi apparatus"/>
    <property type="evidence" value="ECO:0007669"/>
    <property type="project" value="UniProtKB-SubCell"/>
</dbReference>
<dbReference type="GO" id="GO:0006897">
    <property type="term" value="P:endocytosis"/>
    <property type="evidence" value="ECO:0007669"/>
    <property type="project" value="TreeGrafter"/>
</dbReference>
<proteinExistence type="inferred from homology"/>
<dbReference type="GO" id="GO:0030125">
    <property type="term" value="C:clathrin vesicle coat"/>
    <property type="evidence" value="ECO:0007669"/>
    <property type="project" value="TreeGrafter"/>
</dbReference>
<dbReference type="InterPro" id="IPR013809">
    <property type="entry name" value="ENTH"/>
</dbReference>
<protein>
    <submittedName>
        <fullName evidence="8">Clathrin interactor EPSIN 3 isoform X1</fullName>
    </submittedName>
</protein>
<sequence length="922" mass="98123">MKKVFDQTVRDLKREVNKKVLKVPGIEQKVLDVTSNEPWGPHGSLLADIAQSTRNYHEYQMIMAVIWKRINDSGKNWRHVYKALTVLEYLVAHGSERVIDDIKEHAYQISALSDFQYIDSSGRDQGNNVRRKSQSLVILVNDKDRIIEVRQKAAANRDKFYNASVGGMYRSGYGDRYENERYEGRYGSRDGDRNGYGREREYGYRDDDAYGRYGDPYNRDGDCYGRDFEERCSRDGYRDYDYQGRSRSLDGYGSRRSADVDQEHRFDDDGQSSSRGSGARADDQSPDASLPRRLERKFSEQNIGAPPSYEEATGDSQSPAYSERNGETPTSVAPGASSPPARTSSLPAPKAALPYATVHPSQATTVSGTSLSPGGQESEVADEFDPRGPVSAAPTVSSVPTASNNVEVDLLGSMSDSFAPNPLAIMPVTSATTSEAVVEKNFSGSTFDTTQATIQPFEDPFGDTPFKAIPSMDNVLEQQQIYTSLPPHPPTLNQNAEVPLTSAPNPDTVNDFGGTFSATGFSASNAEPLPTNSQFLPQELSSSQEEIDILAGILPPSGSSSFTTSHAGFLAPTSQPVQPSAGFYENFNAQGGTLAPVVSNIGPQAQQFSGGNFLPQAVSTAPNSSITATQTPAGNSALFNNGNLLPQQGSAVPVGSHFTKHTATGPTSQLNNGCSFPQQGFPAPAAAQLAHHTQTVPSAQHNSEILGNSFSQGTNTSMVAQPALTSSTGSLTIIPQPAKDKFETKSTIWIDTLSRGLVNLNISGPKINPLSDIGIDFDAINRKEKRMERPTASAVTSTVTMGKAMGSGSGIGRAGAGALRLPPNPTMGSGIGMGNGMGMGMSMGMGGGPGSGMGMGGYGGMNRPMGMGMGINMGMNMGMGMNVGMGQGGQMQPPGSTIPGGYNPMMGTGGYMPQQQYGGGYR</sequence>
<feature type="compositionally biased region" description="Basic and acidic residues" evidence="6">
    <location>
        <begin position="183"/>
        <end position="210"/>
    </location>
</feature>
<evidence type="ECO:0000256" key="5">
    <source>
        <dbReference type="ARBA" id="ARBA00023329"/>
    </source>
</evidence>
<feature type="domain" description="ENTH" evidence="7">
    <location>
        <begin position="18"/>
        <end position="150"/>
    </location>
</feature>
<dbReference type="PANTHER" id="PTHR12276:SF91">
    <property type="entry name" value="CLATHRIN INTERACTOR EPSIN 2-RELATED"/>
    <property type="match status" value="1"/>
</dbReference>
<dbReference type="GO" id="GO:0005886">
    <property type="term" value="C:plasma membrane"/>
    <property type="evidence" value="ECO:0007669"/>
    <property type="project" value="TreeGrafter"/>
</dbReference>
<evidence type="ECO:0000256" key="1">
    <source>
        <dbReference type="ARBA" id="ARBA00004132"/>
    </source>
</evidence>
<organism evidence="8">
    <name type="scientific">Rhizophora mucronata</name>
    <name type="common">Asiatic mangrove</name>
    <dbReference type="NCBI Taxonomy" id="61149"/>
    <lineage>
        <taxon>Eukaryota</taxon>
        <taxon>Viridiplantae</taxon>
        <taxon>Streptophyta</taxon>
        <taxon>Embryophyta</taxon>
        <taxon>Tracheophyta</taxon>
        <taxon>Spermatophyta</taxon>
        <taxon>Magnoliopsida</taxon>
        <taxon>eudicotyledons</taxon>
        <taxon>Gunneridae</taxon>
        <taxon>Pentapetalae</taxon>
        <taxon>rosids</taxon>
        <taxon>fabids</taxon>
        <taxon>Malpighiales</taxon>
        <taxon>Rhizophoraceae</taxon>
        <taxon>Rhizophora</taxon>
    </lineage>
</organism>
<dbReference type="Pfam" id="PF01417">
    <property type="entry name" value="ENTH"/>
    <property type="match status" value="1"/>
</dbReference>
<evidence type="ECO:0000313" key="8">
    <source>
        <dbReference type="EMBL" id="MBX29085.1"/>
    </source>
</evidence>
<name>A0A2P2MFQ1_RHIMU</name>
<dbReference type="GO" id="GO:0005543">
    <property type="term" value="F:phospholipid binding"/>
    <property type="evidence" value="ECO:0007669"/>
    <property type="project" value="TreeGrafter"/>
</dbReference>
<dbReference type="PANTHER" id="PTHR12276">
    <property type="entry name" value="EPSIN/ENT-RELATED"/>
    <property type="match status" value="1"/>
</dbReference>
<comment type="subcellular location">
    <subcellularLocation>
        <location evidence="1">Cytoplasmic vesicle</location>
        <location evidence="1">Clathrin-coated vesicle</location>
    </subcellularLocation>
    <subcellularLocation>
        <location evidence="2">Golgi apparatus</location>
    </subcellularLocation>
</comment>
<dbReference type="CDD" id="cd03571">
    <property type="entry name" value="ENTH"/>
    <property type="match status" value="1"/>
</dbReference>
<dbReference type="PROSITE" id="PS50942">
    <property type="entry name" value="ENTH"/>
    <property type="match status" value="1"/>
</dbReference>
<feature type="compositionally biased region" description="Polar residues" evidence="6">
    <location>
        <begin position="360"/>
        <end position="375"/>
    </location>
</feature>
<reference evidence="8" key="1">
    <citation type="submission" date="2018-02" db="EMBL/GenBank/DDBJ databases">
        <title>Rhizophora mucronata_Transcriptome.</title>
        <authorList>
            <person name="Meera S.P."/>
            <person name="Sreeshan A."/>
            <person name="Augustine A."/>
        </authorList>
    </citation>
    <scope>NUCLEOTIDE SEQUENCE</scope>
    <source>
        <tissue evidence="8">Leaf</tissue>
    </source>
</reference>
<evidence type="ECO:0000256" key="2">
    <source>
        <dbReference type="ARBA" id="ARBA00004555"/>
    </source>
</evidence>